<dbReference type="PANTHER" id="PTHR11727">
    <property type="entry name" value="DIMETHYLADENOSINE TRANSFERASE"/>
    <property type="match status" value="1"/>
</dbReference>
<protein>
    <submittedName>
        <fullName evidence="6">Phosphatidylethanolamine/phosphatidyl-N-methylethanolamine N-methyltransferase</fullName>
        <ecNumber evidence="6">2.1.1.17</ecNumber>
        <ecNumber evidence="6">2.1.1.71</ecNumber>
    </submittedName>
</protein>
<evidence type="ECO:0000313" key="7">
    <source>
        <dbReference type="Proteomes" id="UP000542776"/>
    </source>
</evidence>
<dbReference type="InterPro" id="IPR041698">
    <property type="entry name" value="Methyltransf_25"/>
</dbReference>
<gene>
    <name evidence="6" type="ORF">GGR04_001554</name>
</gene>
<keyword evidence="3" id="KW-0949">S-adenosyl-L-methionine</keyword>
<dbReference type="RefSeq" id="WP_183199256.1">
    <property type="nucleotide sequence ID" value="NZ_JACIEK010000002.1"/>
</dbReference>
<evidence type="ECO:0000256" key="1">
    <source>
        <dbReference type="ARBA" id="ARBA00022603"/>
    </source>
</evidence>
<dbReference type="InterPro" id="IPR001737">
    <property type="entry name" value="KsgA/Erm"/>
</dbReference>
<keyword evidence="1 6" id="KW-0489">Methyltransferase</keyword>
<dbReference type="GO" id="GO:0000773">
    <property type="term" value="F:phosphatidyl-N-methylethanolamine N-methyltransferase activity"/>
    <property type="evidence" value="ECO:0007669"/>
    <property type="project" value="UniProtKB-EC"/>
</dbReference>
<dbReference type="CDD" id="cd02440">
    <property type="entry name" value="AdoMet_MTases"/>
    <property type="match status" value="1"/>
</dbReference>
<dbReference type="SUPFAM" id="SSF53335">
    <property type="entry name" value="S-adenosyl-L-methionine-dependent methyltransferases"/>
    <property type="match status" value="1"/>
</dbReference>
<dbReference type="EC" id="2.1.1.71" evidence="6"/>
<dbReference type="GO" id="GO:0004608">
    <property type="term" value="F:phosphatidylethanolamine N-methyltransferase activity"/>
    <property type="evidence" value="ECO:0007669"/>
    <property type="project" value="UniProtKB-EC"/>
</dbReference>
<dbReference type="GO" id="GO:0000179">
    <property type="term" value="F:rRNA (adenine-N6,N6-)-dimethyltransferase activity"/>
    <property type="evidence" value="ECO:0007669"/>
    <property type="project" value="TreeGrafter"/>
</dbReference>
<keyword evidence="7" id="KW-1185">Reference proteome</keyword>
<name>A0A7W6EAH6_9HYPH</name>
<dbReference type="AlphaFoldDB" id="A0A7W6EAH6"/>
<sequence length="213" mass="23178">MQDQSGSPTPNPPRDRQNERQGDLLRFFGTWVRNPLTLGAVAPSSASYCAAMVAASTTGIEGPVLELGPGLGVVTRALLEAGVAPSRITSIEYEPEFAKTLQRRFPEVNVIHGDGFDLDKTLRDAGATRFATILFAIPIVKMAQRERQALFARYFARLLPGGNLTQLSYLWTPPVKPVAGLFEVSSSPIVWDNIPPARVWIYTPTGSSRTSGH</sequence>
<reference evidence="6 7" key="1">
    <citation type="submission" date="2020-08" db="EMBL/GenBank/DDBJ databases">
        <title>Genomic Encyclopedia of Type Strains, Phase IV (KMG-IV): sequencing the most valuable type-strain genomes for metagenomic binning, comparative biology and taxonomic classification.</title>
        <authorList>
            <person name="Goeker M."/>
        </authorList>
    </citation>
    <scope>NUCLEOTIDE SEQUENCE [LARGE SCALE GENOMIC DNA]</scope>
    <source>
        <strain evidence="6 7">DSM 102238</strain>
    </source>
</reference>
<proteinExistence type="predicted"/>
<evidence type="ECO:0000256" key="3">
    <source>
        <dbReference type="ARBA" id="ARBA00022691"/>
    </source>
</evidence>
<evidence type="ECO:0000256" key="2">
    <source>
        <dbReference type="ARBA" id="ARBA00022679"/>
    </source>
</evidence>
<evidence type="ECO:0000313" key="6">
    <source>
        <dbReference type="EMBL" id="MBB3997718.1"/>
    </source>
</evidence>
<dbReference type="InterPro" id="IPR029063">
    <property type="entry name" value="SAM-dependent_MTases_sf"/>
</dbReference>
<organism evidence="6 7">
    <name type="scientific">Aureimonas pseudogalii</name>
    <dbReference type="NCBI Taxonomy" id="1744844"/>
    <lineage>
        <taxon>Bacteria</taxon>
        <taxon>Pseudomonadati</taxon>
        <taxon>Pseudomonadota</taxon>
        <taxon>Alphaproteobacteria</taxon>
        <taxon>Hyphomicrobiales</taxon>
        <taxon>Aurantimonadaceae</taxon>
        <taxon>Aureimonas</taxon>
    </lineage>
</organism>
<dbReference type="Proteomes" id="UP000542776">
    <property type="component" value="Unassembled WGS sequence"/>
</dbReference>
<dbReference type="EMBL" id="JACIEK010000002">
    <property type="protein sequence ID" value="MBB3997718.1"/>
    <property type="molecule type" value="Genomic_DNA"/>
</dbReference>
<keyword evidence="4" id="KW-0694">RNA-binding</keyword>
<dbReference type="Gene3D" id="3.40.50.150">
    <property type="entry name" value="Vaccinia Virus protein VP39"/>
    <property type="match status" value="1"/>
</dbReference>
<accession>A0A7W6EAH6</accession>
<feature type="domain" description="Methyltransferase" evidence="5">
    <location>
        <begin position="64"/>
        <end position="162"/>
    </location>
</feature>
<evidence type="ECO:0000259" key="5">
    <source>
        <dbReference type="Pfam" id="PF13649"/>
    </source>
</evidence>
<dbReference type="Pfam" id="PF13649">
    <property type="entry name" value="Methyltransf_25"/>
    <property type="match status" value="1"/>
</dbReference>
<dbReference type="PANTHER" id="PTHR11727:SF14">
    <property type="entry name" value="BLL8166 PROTEIN"/>
    <property type="match status" value="1"/>
</dbReference>
<keyword evidence="2 6" id="KW-0808">Transferase</keyword>
<dbReference type="GO" id="GO:0003723">
    <property type="term" value="F:RNA binding"/>
    <property type="evidence" value="ECO:0007669"/>
    <property type="project" value="UniProtKB-KW"/>
</dbReference>
<dbReference type="EC" id="2.1.1.17" evidence="6"/>
<evidence type="ECO:0000256" key="4">
    <source>
        <dbReference type="ARBA" id="ARBA00022884"/>
    </source>
</evidence>
<comment type="caution">
    <text evidence="6">The sequence shown here is derived from an EMBL/GenBank/DDBJ whole genome shotgun (WGS) entry which is preliminary data.</text>
</comment>